<accession>A0AAD7ARU5</accession>
<evidence type="ECO:0000313" key="3">
    <source>
        <dbReference type="EMBL" id="KAJ7366794.1"/>
    </source>
</evidence>
<dbReference type="SUPFAM" id="SSF53474">
    <property type="entry name" value="alpha/beta-Hydrolases"/>
    <property type="match status" value="1"/>
</dbReference>
<feature type="domain" description="Alpha/beta hydrolase fold-3" evidence="2">
    <location>
        <begin position="92"/>
        <end position="304"/>
    </location>
</feature>
<dbReference type="AlphaFoldDB" id="A0AAD7ARU5"/>
<comment type="caution">
    <text evidence="3">The sequence shown here is derived from an EMBL/GenBank/DDBJ whole genome shotgun (WGS) entry which is preliminary data.</text>
</comment>
<dbReference type="InterPro" id="IPR029058">
    <property type="entry name" value="AB_hydrolase_fold"/>
</dbReference>
<sequence>MAEYSYLSEPDPEFAPHMAGLMAIPQVYDIVERRARFELFIKASKTSYSPGLPEETEYLLKDHQIDVESGKILARTLVPISKAGSNDTYPLMVWLHGGGWTSGNVELDDYQLRAICVELQLSIVNVDYRLAPEHPHPTGLNDSYMAAAENAGLFRVDVKKGFIIAGLSAGGHLAAAIAHRAREDPFFEERPITGQILQVPALLNVNAVPEKYKSSLLSYEQNEHAPILSLSSVLWSSGQLGGNPADPEVSPLLYPSHRGLPPALIQICGLDPLRDEALLYDRILRDDGVKTKTITYPGVPHAFQYFFSTLKLGRKWEEDYRAGLRWLLDGAPQ</sequence>
<dbReference type="Gene3D" id="3.40.50.1820">
    <property type="entry name" value="alpha/beta hydrolase"/>
    <property type="match status" value="1"/>
</dbReference>
<evidence type="ECO:0000313" key="4">
    <source>
        <dbReference type="Proteomes" id="UP001218218"/>
    </source>
</evidence>
<dbReference type="Pfam" id="PF07859">
    <property type="entry name" value="Abhydrolase_3"/>
    <property type="match status" value="1"/>
</dbReference>
<evidence type="ECO:0000256" key="1">
    <source>
        <dbReference type="ARBA" id="ARBA00022801"/>
    </source>
</evidence>
<keyword evidence="4" id="KW-1185">Reference proteome</keyword>
<dbReference type="GO" id="GO:0016787">
    <property type="term" value="F:hydrolase activity"/>
    <property type="evidence" value="ECO:0007669"/>
    <property type="project" value="UniProtKB-KW"/>
</dbReference>
<name>A0AAD7ARU5_9AGAR</name>
<proteinExistence type="predicted"/>
<gene>
    <name evidence="3" type="ORF">DFH08DRAFT_1004257</name>
</gene>
<dbReference type="InterPro" id="IPR013094">
    <property type="entry name" value="AB_hydrolase_3"/>
</dbReference>
<dbReference type="PANTHER" id="PTHR48081">
    <property type="entry name" value="AB HYDROLASE SUPERFAMILY PROTEIN C4A8.06C"/>
    <property type="match status" value="1"/>
</dbReference>
<organism evidence="3 4">
    <name type="scientific">Mycena albidolilacea</name>
    <dbReference type="NCBI Taxonomy" id="1033008"/>
    <lineage>
        <taxon>Eukaryota</taxon>
        <taxon>Fungi</taxon>
        <taxon>Dikarya</taxon>
        <taxon>Basidiomycota</taxon>
        <taxon>Agaricomycotina</taxon>
        <taxon>Agaricomycetes</taxon>
        <taxon>Agaricomycetidae</taxon>
        <taxon>Agaricales</taxon>
        <taxon>Marasmiineae</taxon>
        <taxon>Mycenaceae</taxon>
        <taxon>Mycena</taxon>
    </lineage>
</organism>
<dbReference type="EMBL" id="JARIHO010000002">
    <property type="protein sequence ID" value="KAJ7366794.1"/>
    <property type="molecule type" value="Genomic_DNA"/>
</dbReference>
<dbReference type="InterPro" id="IPR050300">
    <property type="entry name" value="GDXG_lipolytic_enzyme"/>
</dbReference>
<dbReference type="PANTHER" id="PTHR48081:SF8">
    <property type="entry name" value="ALPHA_BETA HYDROLASE FOLD-3 DOMAIN-CONTAINING PROTEIN-RELATED"/>
    <property type="match status" value="1"/>
</dbReference>
<protein>
    <submittedName>
        <fullName evidence="3">Alpha/Beta hydrolase protein</fullName>
    </submittedName>
</protein>
<reference evidence="3" key="1">
    <citation type="submission" date="2023-03" db="EMBL/GenBank/DDBJ databases">
        <title>Massive genome expansion in bonnet fungi (Mycena s.s.) driven by repeated elements and novel gene families across ecological guilds.</title>
        <authorList>
            <consortium name="Lawrence Berkeley National Laboratory"/>
            <person name="Harder C.B."/>
            <person name="Miyauchi S."/>
            <person name="Viragh M."/>
            <person name="Kuo A."/>
            <person name="Thoen E."/>
            <person name="Andreopoulos B."/>
            <person name="Lu D."/>
            <person name="Skrede I."/>
            <person name="Drula E."/>
            <person name="Henrissat B."/>
            <person name="Morin E."/>
            <person name="Kohler A."/>
            <person name="Barry K."/>
            <person name="LaButti K."/>
            <person name="Morin E."/>
            <person name="Salamov A."/>
            <person name="Lipzen A."/>
            <person name="Mereny Z."/>
            <person name="Hegedus B."/>
            <person name="Baldrian P."/>
            <person name="Stursova M."/>
            <person name="Weitz H."/>
            <person name="Taylor A."/>
            <person name="Grigoriev I.V."/>
            <person name="Nagy L.G."/>
            <person name="Martin F."/>
            <person name="Kauserud H."/>
        </authorList>
    </citation>
    <scope>NUCLEOTIDE SEQUENCE</scope>
    <source>
        <strain evidence="3">CBHHK002</strain>
    </source>
</reference>
<evidence type="ECO:0000259" key="2">
    <source>
        <dbReference type="Pfam" id="PF07859"/>
    </source>
</evidence>
<dbReference type="Proteomes" id="UP001218218">
    <property type="component" value="Unassembled WGS sequence"/>
</dbReference>
<keyword evidence="1 3" id="KW-0378">Hydrolase</keyword>